<dbReference type="GO" id="GO:0016757">
    <property type="term" value="F:glycosyltransferase activity"/>
    <property type="evidence" value="ECO:0007669"/>
    <property type="project" value="InterPro"/>
</dbReference>
<keyword evidence="2" id="KW-1185">Reference proteome</keyword>
<protein>
    <recommendedName>
        <fullName evidence="3">Glycosyltransferase family 8 protein</fullName>
    </recommendedName>
</protein>
<dbReference type="InterPro" id="IPR002495">
    <property type="entry name" value="Glyco_trans_8"/>
</dbReference>
<dbReference type="SUPFAM" id="SSF53448">
    <property type="entry name" value="Nucleotide-diphospho-sugar transferases"/>
    <property type="match status" value="1"/>
</dbReference>
<evidence type="ECO:0000313" key="2">
    <source>
        <dbReference type="Proteomes" id="UP000595095"/>
    </source>
</evidence>
<accession>A0A7S9HDL6</accession>
<name>A0A7S9HDL6_9ALTE</name>
<dbReference type="Proteomes" id="UP000595095">
    <property type="component" value="Chromosome"/>
</dbReference>
<dbReference type="InterPro" id="IPR029044">
    <property type="entry name" value="Nucleotide-diphossugar_trans"/>
</dbReference>
<organism evidence="1 2">
    <name type="scientific">Salinimonas marina</name>
    <dbReference type="NCBI Taxonomy" id="2785918"/>
    <lineage>
        <taxon>Bacteria</taxon>
        <taxon>Pseudomonadati</taxon>
        <taxon>Pseudomonadota</taxon>
        <taxon>Gammaproteobacteria</taxon>
        <taxon>Alteromonadales</taxon>
        <taxon>Alteromonadaceae</taxon>
        <taxon>Alteromonas/Salinimonas group</taxon>
        <taxon>Salinimonas</taxon>
    </lineage>
</organism>
<dbReference type="Pfam" id="PF01501">
    <property type="entry name" value="Glyco_transf_8"/>
    <property type="match status" value="1"/>
</dbReference>
<dbReference type="RefSeq" id="WP_195811472.1">
    <property type="nucleotide sequence ID" value="NZ_CP064795.1"/>
</dbReference>
<evidence type="ECO:0000313" key="1">
    <source>
        <dbReference type="EMBL" id="QPG06396.1"/>
    </source>
</evidence>
<evidence type="ECO:0008006" key="3">
    <source>
        <dbReference type="Google" id="ProtNLM"/>
    </source>
</evidence>
<dbReference type="AlphaFoldDB" id="A0A7S9HDL6"/>
<dbReference type="EMBL" id="CP064795">
    <property type="protein sequence ID" value="QPG06396.1"/>
    <property type="molecule type" value="Genomic_DNA"/>
</dbReference>
<gene>
    <name evidence="1" type="ORF">IT774_04180</name>
</gene>
<dbReference type="KEGG" id="smaa:IT774_04180"/>
<dbReference type="Gene3D" id="3.90.550.10">
    <property type="entry name" value="Spore Coat Polysaccharide Biosynthesis Protein SpsA, Chain A"/>
    <property type="match status" value="1"/>
</dbReference>
<sequence>MDNEKRLVVTIVIGEEIGSLAKYTVPTMEAYAKKVGADFKQLGKTEISDKYLEPYEKNQIRKFFDKYDKVLFIDADILVTPDAADFFDACEGDNMGMVSVDKYYPVAEREKKNLQKVLGEVDWKKDYFNAGVMLYTSKYQHVLNTDDGLIDKWRAAQAKGMDGRNDQSIFNYRVNKHDIPTTFVDRGFNFTRVFGCFEKRFSQYFIHYAGLKGNRLTRIKVDNYVMNTPLLYKILKKCPKVTWVFDRVILRIL</sequence>
<proteinExistence type="predicted"/>
<reference evidence="1 2" key="1">
    <citation type="submission" date="2020-11" db="EMBL/GenBank/DDBJ databases">
        <title>Complete genome sequence for Salinimonas sp. strain G2-b.</title>
        <authorList>
            <person name="Park S.-J."/>
        </authorList>
    </citation>
    <scope>NUCLEOTIDE SEQUENCE [LARGE SCALE GENOMIC DNA]</scope>
    <source>
        <strain evidence="1 2">G2-b</strain>
    </source>
</reference>